<evidence type="ECO:0000313" key="2">
    <source>
        <dbReference type="EMBL" id="CAK5269495.1"/>
    </source>
</evidence>
<feature type="compositionally biased region" description="Polar residues" evidence="1">
    <location>
        <begin position="285"/>
        <end position="296"/>
    </location>
</feature>
<accession>A0AAD2H7E9</accession>
<dbReference type="Proteomes" id="UP001295794">
    <property type="component" value="Unassembled WGS sequence"/>
</dbReference>
<evidence type="ECO:0000313" key="3">
    <source>
        <dbReference type="Proteomes" id="UP001295794"/>
    </source>
</evidence>
<name>A0AAD2H7E9_9AGAR</name>
<dbReference type="AlphaFoldDB" id="A0AAD2H7E9"/>
<comment type="caution">
    <text evidence="2">The sequence shown here is derived from an EMBL/GenBank/DDBJ whole genome shotgun (WGS) entry which is preliminary data.</text>
</comment>
<organism evidence="2 3">
    <name type="scientific">Mycena citricolor</name>
    <dbReference type="NCBI Taxonomy" id="2018698"/>
    <lineage>
        <taxon>Eukaryota</taxon>
        <taxon>Fungi</taxon>
        <taxon>Dikarya</taxon>
        <taxon>Basidiomycota</taxon>
        <taxon>Agaricomycotina</taxon>
        <taxon>Agaricomycetes</taxon>
        <taxon>Agaricomycetidae</taxon>
        <taxon>Agaricales</taxon>
        <taxon>Marasmiineae</taxon>
        <taxon>Mycenaceae</taxon>
        <taxon>Mycena</taxon>
    </lineage>
</organism>
<evidence type="ECO:0000256" key="1">
    <source>
        <dbReference type="SAM" id="MobiDB-lite"/>
    </source>
</evidence>
<sequence>MMDSECHRDLSTLAILLDNLPHQLPEALPSAPANKLLDFALDLEWVDDVGEEAAANRELEISLGPRNHQGIFAIESRGPGIQCLSSVLVSWIQRYPKNVIFRKWLQDAIASAQDVFSRFGVEIPGEAPKVVGSPATAVDGKLGLTSVRQTTLSFGKILSNTQGTKKDKKRKILDHDQLKASSAATKHRPDSKIVTKPVLLKVSKPFWVDESSKKKGVRCAASASCGTIWASWPRNKQRVLKHASACGSLATYNGGELVTKALHIHAQSNPKLLEQLRTTMGIEPRSTTSSSQTEARNNLVEPQEPPPLKRQRTVVMTAAPAQPSSTPSAINIDSEVLPESEEKRRYQTEGRKDLARKANDAVTVVSLLLLT</sequence>
<proteinExistence type="predicted"/>
<dbReference type="EMBL" id="CAVNYO010000149">
    <property type="protein sequence ID" value="CAK5269495.1"/>
    <property type="molecule type" value="Genomic_DNA"/>
</dbReference>
<reference evidence="2" key="1">
    <citation type="submission" date="2023-11" db="EMBL/GenBank/DDBJ databases">
        <authorList>
            <person name="De Vega J J."/>
            <person name="De Vega J J."/>
        </authorList>
    </citation>
    <scope>NUCLEOTIDE SEQUENCE</scope>
</reference>
<feature type="region of interest" description="Disordered" evidence="1">
    <location>
        <begin position="282"/>
        <end position="307"/>
    </location>
</feature>
<gene>
    <name evidence="2" type="ORF">MYCIT1_LOCUS13254</name>
</gene>
<protein>
    <submittedName>
        <fullName evidence="2">Uncharacterized protein</fullName>
    </submittedName>
</protein>
<keyword evidence="3" id="KW-1185">Reference proteome</keyword>